<feature type="region of interest" description="Disordered" evidence="2">
    <location>
        <begin position="184"/>
        <end position="217"/>
    </location>
</feature>
<name>A0A2H4SAA3_CORMI</name>
<proteinExistence type="predicted"/>
<feature type="compositionally biased region" description="Polar residues" evidence="2">
    <location>
        <begin position="415"/>
        <end position="431"/>
    </location>
</feature>
<protein>
    <submittedName>
        <fullName evidence="3">Uncharacterized protein</fullName>
    </submittedName>
</protein>
<gene>
    <name evidence="3" type="ORF">A9K55_005988</name>
</gene>
<feature type="region of interest" description="Disordered" evidence="2">
    <location>
        <begin position="1"/>
        <end position="58"/>
    </location>
</feature>
<dbReference type="VEuPathDB" id="FungiDB:A9K55_005988"/>
<evidence type="ECO:0000256" key="2">
    <source>
        <dbReference type="SAM" id="MobiDB-lite"/>
    </source>
</evidence>
<dbReference type="AlphaFoldDB" id="A0A2H4SAA3"/>
<keyword evidence="1" id="KW-0175">Coiled coil</keyword>
<dbReference type="Proteomes" id="UP000323067">
    <property type="component" value="Chromosome vi"/>
</dbReference>
<evidence type="ECO:0000256" key="1">
    <source>
        <dbReference type="SAM" id="Coils"/>
    </source>
</evidence>
<feature type="region of interest" description="Disordered" evidence="2">
    <location>
        <begin position="409"/>
        <end position="433"/>
    </location>
</feature>
<dbReference type="VEuPathDB" id="FungiDB:CCM_02970"/>
<evidence type="ECO:0000313" key="4">
    <source>
        <dbReference type="Proteomes" id="UP000323067"/>
    </source>
</evidence>
<feature type="compositionally biased region" description="Polar residues" evidence="2">
    <location>
        <begin position="184"/>
        <end position="208"/>
    </location>
</feature>
<feature type="coiled-coil region" evidence="1">
    <location>
        <begin position="220"/>
        <end position="247"/>
    </location>
</feature>
<sequence length="460" mass="50409">MSAAVIADQPEPPARLFFGRSSTESSSRHSRTASTSKGQWPKFGGLGRQRNQSDASSQKMLISAPTDFRHLTSGSRHAFPAMPLSMNPIETRRAPQAQEFLQFSHPSASEQDWESDYRRESAPPFEPLELSIYTRQSRLSPLLPQLELPFIGPSPPPAYAREESQRIAVLHSQRSMPLLFRVSSHSPDVSDGNSSPKSLTCTTTTSRQAARLRSHTSPDVEAIRDRVANAMQEVERLQKKIEDVMERQSMYTPSRPSSAHSSDSLARTLIPDLEPMPSIPALPPSAPSFAERLHGEADGLPTGTATSAYTTDEAGLIQGTRRYRRRPPPALEGKDKAKAMAPPLPLVLRPPLRKKKPFPEGLSGFVFPIPPRKISLDSVGNNPRPIKQTNELYQCVPVNGAHISYESLHSLSSSRDGGNSEAQSVHSSYLPTTPRELPVERCATFGQDAKGLSMSVGVAL</sequence>
<reference evidence="3 4" key="1">
    <citation type="journal article" date="2017" name="BMC Genomics">
        <title>Chromosome level assembly and secondary metabolite potential of the parasitic fungus Cordyceps militaris.</title>
        <authorList>
            <person name="Kramer G.J."/>
            <person name="Nodwell J.R."/>
        </authorList>
    </citation>
    <scope>NUCLEOTIDE SEQUENCE [LARGE SCALE GENOMIC DNA]</scope>
    <source>
        <strain evidence="3 4">ATCC 34164</strain>
    </source>
</reference>
<dbReference type="OrthoDB" id="3595619at2759"/>
<dbReference type="EMBL" id="CP023323">
    <property type="protein sequence ID" value="ATY60041.1"/>
    <property type="molecule type" value="Genomic_DNA"/>
</dbReference>
<organism evidence="3 4">
    <name type="scientific">Cordyceps militaris</name>
    <name type="common">Caterpillar fungus</name>
    <name type="synonym">Clavaria militaris</name>
    <dbReference type="NCBI Taxonomy" id="73501"/>
    <lineage>
        <taxon>Eukaryota</taxon>
        <taxon>Fungi</taxon>
        <taxon>Dikarya</taxon>
        <taxon>Ascomycota</taxon>
        <taxon>Pezizomycotina</taxon>
        <taxon>Sordariomycetes</taxon>
        <taxon>Hypocreomycetidae</taxon>
        <taxon>Hypocreales</taxon>
        <taxon>Cordycipitaceae</taxon>
        <taxon>Cordyceps</taxon>
    </lineage>
</organism>
<evidence type="ECO:0000313" key="3">
    <source>
        <dbReference type="EMBL" id="ATY60041.1"/>
    </source>
</evidence>
<accession>A0A2H4SAA3</accession>
<feature type="compositionally biased region" description="Polar residues" evidence="2">
    <location>
        <begin position="49"/>
        <end position="58"/>
    </location>
</feature>